<dbReference type="STRING" id="33097.A0A150GGA2"/>
<organism evidence="8 9">
    <name type="scientific">Gonium pectorale</name>
    <name type="common">Green alga</name>
    <dbReference type="NCBI Taxonomy" id="33097"/>
    <lineage>
        <taxon>Eukaryota</taxon>
        <taxon>Viridiplantae</taxon>
        <taxon>Chlorophyta</taxon>
        <taxon>core chlorophytes</taxon>
        <taxon>Chlorophyceae</taxon>
        <taxon>CS clade</taxon>
        <taxon>Chlamydomonadales</taxon>
        <taxon>Volvocaceae</taxon>
        <taxon>Gonium</taxon>
    </lineage>
</organism>
<dbReference type="OrthoDB" id="430207at2759"/>
<dbReference type="Pfam" id="PF04117">
    <property type="entry name" value="Mpv17_PMP22"/>
    <property type="match status" value="1"/>
</dbReference>
<evidence type="ECO:0000256" key="6">
    <source>
        <dbReference type="RuleBase" id="RU363053"/>
    </source>
</evidence>
<accession>A0A150GGA2</accession>
<keyword evidence="3" id="KW-0812">Transmembrane</keyword>
<comment type="caution">
    <text evidence="8">The sequence shown here is derived from an EMBL/GenBank/DDBJ whole genome shotgun (WGS) entry which is preliminary data.</text>
</comment>
<dbReference type="InterPro" id="IPR007248">
    <property type="entry name" value="Mpv17_PMP22"/>
</dbReference>
<dbReference type="PANTHER" id="PTHR11266:SF17">
    <property type="entry name" value="PROTEIN MPV17"/>
    <property type="match status" value="1"/>
</dbReference>
<dbReference type="AlphaFoldDB" id="A0A150GGA2"/>
<name>A0A150GGA2_GONPE</name>
<evidence type="ECO:0000256" key="2">
    <source>
        <dbReference type="ARBA" id="ARBA00006824"/>
    </source>
</evidence>
<keyword evidence="9" id="KW-1185">Reference proteome</keyword>
<evidence type="ECO:0000313" key="8">
    <source>
        <dbReference type="EMBL" id="KXZ48868.1"/>
    </source>
</evidence>
<gene>
    <name evidence="8" type="ORF">GPECTOR_25g453</name>
</gene>
<evidence type="ECO:0000256" key="4">
    <source>
        <dbReference type="ARBA" id="ARBA00022989"/>
    </source>
</evidence>
<evidence type="ECO:0000256" key="5">
    <source>
        <dbReference type="ARBA" id="ARBA00023136"/>
    </source>
</evidence>
<keyword evidence="5" id="KW-0472">Membrane</keyword>
<evidence type="ECO:0000256" key="7">
    <source>
        <dbReference type="SAM" id="MobiDB-lite"/>
    </source>
</evidence>
<proteinExistence type="inferred from homology"/>
<evidence type="ECO:0000313" key="9">
    <source>
        <dbReference type="Proteomes" id="UP000075714"/>
    </source>
</evidence>
<reference evidence="9" key="1">
    <citation type="journal article" date="2016" name="Nat. Commun.">
        <title>The Gonium pectorale genome demonstrates co-option of cell cycle regulation during the evolution of multicellularity.</title>
        <authorList>
            <person name="Hanschen E.R."/>
            <person name="Marriage T.N."/>
            <person name="Ferris P.J."/>
            <person name="Hamaji T."/>
            <person name="Toyoda A."/>
            <person name="Fujiyama A."/>
            <person name="Neme R."/>
            <person name="Noguchi H."/>
            <person name="Minakuchi Y."/>
            <person name="Suzuki M."/>
            <person name="Kawai-Toyooka H."/>
            <person name="Smith D.R."/>
            <person name="Sparks H."/>
            <person name="Anderson J."/>
            <person name="Bakaric R."/>
            <person name="Luria V."/>
            <person name="Karger A."/>
            <person name="Kirschner M.W."/>
            <person name="Durand P.M."/>
            <person name="Michod R.E."/>
            <person name="Nozaki H."/>
            <person name="Olson B.J."/>
        </authorList>
    </citation>
    <scope>NUCLEOTIDE SEQUENCE [LARGE SCALE GENOMIC DNA]</scope>
    <source>
        <strain evidence="9">NIES-2863</strain>
    </source>
</reference>
<evidence type="ECO:0000256" key="1">
    <source>
        <dbReference type="ARBA" id="ARBA00004141"/>
    </source>
</evidence>
<sequence>MSFWTFYCSSLDTYPLLTKIATGVVGTIIGDYVAQHLSHQAELRDARLRGQPAPGFVFDAVRTSRLVIYGALVGTPIGHAWFQLLDTQIMPEAMTSAQAVLTKMGMDQLLMCPLATALFFVVMRVWEGHPHDAFSYMRCKLGPTLKANYVLWPIAHIINFAFVPPAQRILYCNAVGVLWTVILSSILNAKTPPAPGTAFATEASPSGPRPSLGGNGGAPAPSGRGPSGGSVGGTKRAPQPAGPPDMAPGWATAMVSGMGGGFDTDQDQPQTLVARKAQPAGASVAYKRLARMDVQPKDG</sequence>
<protein>
    <submittedName>
        <fullName evidence="8">Uncharacterized protein</fullName>
    </submittedName>
</protein>
<dbReference type="EMBL" id="LSYV01000026">
    <property type="protein sequence ID" value="KXZ48868.1"/>
    <property type="molecule type" value="Genomic_DNA"/>
</dbReference>
<comment type="subcellular location">
    <subcellularLocation>
        <location evidence="1">Membrane</location>
        <topology evidence="1">Multi-pass membrane protein</topology>
    </subcellularLocation>
</comment>
<feature type="region of interest" description="Disordered" evidence="7">
    <location>
        <begin position="197"/>
        <end position="269"/>
    </location>
</feature>
<dbReference type="PANTHER" id="PTHR11266">
    <property type="entry name" value="PEROXISOMAL MEMBRANE PROTEIN 2, PXMP2 MPV17"/>
    <property type="match status" value="1"/>
</dbReference>
<dbReference type="GO" id="GO:0005737">
    <property type="term" value="C:cytoplasm"/>
    <property type="evidence" value="ECO:0007669"/>
    <property type="project" value="TreeGrafter"/>
</dbReference>
<keyword evidence="4" id="KW-1133">Transmembrane helix</keyword>
<evidence type="ECO:0000256" key="3">
    <source>
        <dbReference type="ARBA" id="ARBA00022692"/>
    </source>
</evidence>
<dbReference type="GO" id="GO:0016020">
    <property type="term" value="C:membrane"/>
    <property type="evidence" value="ECO:0007669"/>
    <property type="project" value="UniProtKB-SubCell"/>
</dbReference>
<comment type="similarity">
    <text evidence="2 6">Belongs to the peroxisomal membrane protein PXMP2/4 family.</text>
</comment>
<dbReference type="Proteomes" id="UP000075714">
    <property type="component" value="Unassembled WGS sequence"/>
</dbReference>